<dbReference type="AlphaFoldDB" id="A0A6M1SQ84"/>
<evidence type="ECO:0000256" key="1">
    <source>
        <dbReference type="SAM" id="MobiDB-lite"/>
    </source>
</evidence>
<protein>
    <submittedName>
        <fullName evidence="2">HK97 gp10 family phage protein</fullName>
    </submittedName>
</protein>
<organism evidence="2 3">
    <name type="scientific">Devosia aurantiaca</name>
    <dbReference type="NCBI Taxonomy" id="2714858"/>
    <lineage>
        <taxon>Bacteria</taxon>
        <taxon>Pseudomonadati</taxon>
        <taxon>Pseudomonadota</taxon>
        <taxon>Alphaproteobacteria</taxon>
        <taxon>Hyphomicrobiales</taxon>
        <taxon>Devosiaceae</taxon>
        <taxon>Devosia</taxon>
    </lineage>
</organism>
<keyword evidence="3" id="KW-1185">Reference proteome</keyword>
<sequence length="145" mass="15817">MKTVVKVEGLRELDQALSQFTPTKRRAIGRVALDNAGEITAKAARALVPVDSGGLRESIEVGGTLSRAQKSQHNKRAEQERFVGPDGRPQGHLREFGGDGNPPQPFMRPAWDQTKDAVLQRIQDELIVGIEKAVQSAARRAARGK</sequence>
<dbReference type="RefSeq" id="WP_164535549.1">
    <property type="nucleotide sequence ID" value="NZ_JAALFG010000005.1"/>
</dbReference>
<accession>A0A6M1SQ84</accession>
<evidence type="ECO:0000313" key="3">
    <source>
        <dbReference type="Proteomes" id="UP000474802"/>
    </source>
</evidence>
<dbReference type="Proteomes" id="UP000474802">
    <property type="component" value="Unassembled WGS sequence"/>
</dbReference>
<reference evidence="2 3" key="2">
    <citation type="submission" date="2020-03" db="EMBL/GenBank/DDBJ databases">
        <title>Devosia chinhatensis sp. nov., isolated from a hexachlorocyclohexane (HCH) dump site in India.</title>
        <authorList>
            <person name="Kumar M."/>
            <person name="Lal R."/>
        </authorList>
    </citation>
    <scope>NUCLEOTIDE SEQUENCE [LARGE SCALE GENOMIC DNA]</scope>
    <source>
        <strain evidence="2 3">H239</strain>
    </source>
</reference>
<evidence type="ECO:0000313" key="2">
    <source>
        <dbReference type="EMBL" id="NGP19300.1"/>
    </source>
</evidence>
<proteinExistence type="predicted"/>
<dbReference type="InterPro" id="IPR010064">
    <property type="entry name" value="HK97-gp10_tail"/>
</dbReference>
<name>A0A6M1SQ84_9HYPH</name>
<feature type="region of interest" description="Disordered" evidence="1">
    <location>
        <begin position="65"/>
        <end position="109"/>
    </location>
</feature>
<dbReference type="NCBIfam" id="TIGR01725">
    <property type="entry name" value="phge_HK97_gp10"/>
    <property type="match status" value="1"/>
</dbReference>
<reference evidence="2 3" key="1">
    <citation type="submission" date="2020-02" db="EMBL/GenBank/DDBJ databases">
        <authorList>
            <person name="Khan S.A."/>
            <person name="Jeon C.O."/>
            <person name="Chun B.H."/>
        </authorList>
    </citation>
    <scope>NUCLEOTIDE SEQUENCE [LARGE SCALE GENOMIC DNA]</scope>
    <source>
        <strain evidence="2 3">H239</strain>
    </source>
</reference>
<dbReference type="Pfam" id="PF04883">
    <property type="entry name" value="HK97-gp10_like"/>
    <property type="match status" value="1"/>
</dbReference>
<dbReference type="EMBL" id="JAALFG010000005">
    <property type="protein sequence ID" value="NGP19300.1"/>
    <property type="molecule type" value="Genomic_DNA"/>
</dbReference>
<comment type="caution">
    <text evidence="2">The sequence shown here is derived from an EMBL/GenBank/DDBJ whole genome shotgun (WGS) entry which is preliminary data.</text>
</comment>
<gene>
    <name evidence="2" type="ORF">G5575_18135</name>
</gene>